<dbReference type="EMBL" id="JAAOIW010000041">
    <property type="protein sequence ID" value="NHN35511.1"/>
    <property type="molecule type" value="Genomic_DNA"/>
</dbReference>
<evidence type="ECO:0000313" key="1">
    <source>
        <dbReference type="EMBL" id="NHN35511.1"/>
    </source>
</evidence>
<gene>
    <name evidence="1" type="ORF">G9U52_38140</name>
</gene>
<dbReference type="RefSeq" id="WP_166158500.1">
    <property type="nucleotide sequence ID" value="NZ_JAAOIW010000041.1"/>
</dbReference>
<protein>
    <submittedName>
        <fullName evidence="1">Uncharacterized protein</fullName>
    </submittedName>
</protein>
<sequence length="123" mass="13468">MNNVTENVIAEMEALEMANELLKLSAAFDAINDKLKAYVKVHGELQVGGGIFCFTESTSWEMSPATKKELFVALACDGVNPYQYAAIPASDLKKLGYDEQAMLNLGATKKNNSPRFGFKKAKL</sequence>
<keyword evidence="2" id="KW-1185">Reference proteome</keyword>
<name>A0ABX0JI33_9BACL</name>
<proteinExistence type="predicted"/>
<reference evidence="1" key="1">
    <citation type="submission" date="2020-03" db="EMBL/GenBank/DDBJ databases">
        <title>Draft sequencing of Paenibacilllus sp. S3N08.</title>
        <authorList>
            <person name="Kim D.-U."/>
        </authorList>
    </citation>
    <scope>NUCLEOTIDE SEQUENCE</scope>
    <source>
        <strain evidence="1">S3N08</strain>
    </source>
</reference>
<comment type="caution">
    <text evidence="1">The sequence shown here is derived from an EMBL/GenBank/DDBJ whole genome shotgun (WGS) entry which is preliminary data.</text>
</comment>
<dbReference type="Proteomes" id="UP001165962">
    <property type="component" value="Unassembled WGS sequence"/>
</dbReference>
<organism evidence="1 2">
    <name type="scientific">Paenibacillus agricola</name>
    <dbReference type="NCBI Taxonomy" id="2716264"/>
    <lineage>
        <taxon>Bacteria</taxon>
        <taxon>Bacillati</taxon>
        <taxon>Bacillota</taxon>
        <taxon>Bacilli</taxon>
        <taxon>Bacillales</taxon>
        <taxon>Paenibacillaceae</taxon>
        <taxon>Paenibacillus</taxon>
    </lineage>
</organism>
<evidence type="ECO:0000313" key="2">
    <source>
        <dbReference type="Proteomes" id="UP001165962"/>
    </source>
</evidence>
<accession>A0ABX0JI33</accession>